<gene>
    <name evidence="11" type="ORF">KUF71_006874</name>
</gene>
<feature type="compositionally biased region" description="Basic residues" evidence="8">
    <location>
        <begin position="37"/>
        <end position="49"/>
    </location>
</feature>
<dbReference type="Proteomes" id="UP001219518">
    <property type="component" value="Unassembled WGS sequence"/>
</dbReference>
<dbReference type="InterPro" id="IPR001314">
    <property type="entry name" value="Peptidase_S1A"/>
</dbReference>
<feature type="compositionally biased region" description="Basic and acidic residues" evidence="8">
    <location>
        <begin position="277"/>
        <end position="287"/>
    </location>
</feature>
<evidence type="ECO:0000256" key="3">
    <source>
        <dbReference type="ARBA" id="ARBA00022801"/>
    </source>
</evidence>
<dbReference type="FunFam" id="2.40.10.10:FF:000006">
    <property type="entry name" value="Serine proteinase stubble"/>
    <property type="match status" value="1"/>
</dbReference>
<dbReference type="InterPro" id="IPR022700">
    <property type="entry name" value="CLIP"/>
</dbReference>
<comment type="caution">
    <text evidence="11">The sequence shown here is derived from an EMBL/GenBank/DDBJ whole genome shotgun (WGS) entry which is preliminary data.</text>
</comment>
<dbReference type="Gene3D" id="2.40.10.10">
    <property type="entry name" value="Trypsin-like serine proteases"/>
    <property type="match status" value="1"/>
</dbReference>
<reference evidence="11" key="1">
    <citation type="submission" date="2021-07" db="EMBL/GenBank/DDBJ databases">
        <authorList>
            <person name="Catto M.A."/>
            <person name="Jacobson A."/>
            <person name="Kennedy G."/>
            <person name="Labadie P."/>
            <person name="Hunt B.G."/>
            <person name="Srinivasan R."/>
        </authorList>
    </citation>
    <scope>NUCLEOTIDE SEQUENCE</scope>
    <source>
        <strain evidence="11">PL_HMW_Pooled</strain>
        <tissue evidence="11">Head</tissue>
    </source>
</reference>
<keyword evidence="5" id="KW-1015">Disulfide bond</keyword>
<protein>
    <submittedName>
        <fullName evidence="11">Proclotting enzyme</fullName>
    </submittedName>
</protein>
<evidence type="ECO:0000259" key="9">
    <source>
        <dbReference type="PROSITE" id="PS50240"/>
    </source>
</evidence>
<proteinExistence type="inferred from homology"/>
<keyword evidence="2" id="KW-0732">Signal</keyword>
<dbReference type="PANTHER" id="PTHR24252">
    <property type="entry name" value="ACROSIN-RELATED"/>
    <property type="match status" value="1"/>
</dbReference>
<dbReference type="PROSITE" id="PS50240">
    <property type="entry name" value="TRYPSIN_DOM"/>
    <property type="match status" value="1"/>
</dbReference>
<dbReference type="CDD" id="cd00190">
    <property type="entry name" value="Tryp_SPc"/>
    <property type="match status" value="1"/>
</dbReference>
<feature type="region of interest" description="Disordered" evidence="8">
    <location>
        <begin position="348"/>
        <end position="380"/>
    </location>
</feature>
<feature type="domain" description="Clip" evidence="10">
    <location>
        <begin position="379"/>
        <end position="422"/>
    </location>
</feature>
<comment type="similarity">
    <text evidence="6">Belongs to the peptidase S1 family. CLIP subfamily.</text>
</comment>
<dbReference type="SMART" id="SM00680">
    <property type="entry name" value="CLIP"/>
    <property type="match status" value="1"/>
</dbReference>
<dbReference type="PROSITE" id="PS00135">
    <property type="entry name" value="TRYPSIN_SER"/>
    <property type="match status" value="1"/>
</dbReference>
<evidence type="ECO:0000256" key="1">
    <source>
        <dbReference type="ARBA" id="ARBA00022670"/>
    </source>
</evidence>
<dbReference type="Pfam" id="PF00089">
    <property type="entry name" value="Trypsin"/>
    <property type="match status" value="1"/>
</dbReference>
<dbReference type="PANTHER" id="PTHR24252:SF7">
    <property type="entry name" value="HYALIN"/>
    <property type="match status" value="1"/>
</dbReference>
<feature type="region of interest" description="Disordered" evidence="8">
    <location>
        <begin position="26"/>
        <end position="124"/>
    </location>
</feature>
<feature type="region of interest" description="Disordered" evidence="8">
    <location>
        <begin position="177"/>
        <end position="203"/>
    </location>
</feature>
<dbReference type="SMART" id="SM00020">
    <property type="entry name" value="Tryp_SPc"/>
    <property type="match status" value="1"/>
</dbReference>
<evidence type="ECO:0000259" key="10">
    <source>
        <dbReference type="PROSITE" id="PS51888"/>
    </source>
</evidence>
<evidence type="ECO:0000313" key="12">
    <source>
        <dbReference type="Proteomes" id="UP001219518"/>
    </source>
</evidence>
<feature type="compositionally biased region" description="Gly residues" evidence="8">
    <location>
        <begin position="53"/>
        <end position="62"/>
    </location>
</feature>
<organism evidence="11 12">
    <name type="scientific">Frankliniella fusca</name>
    <dbReference type="NCBI Taxonomy" id="407009"/>
    <lineage>
        <taxon>Eukaryota</taxon>
        <taxon>Metazoa</taxon>
        <taxon>Ecdysozoa</taxon>
        <taxon>Arthropoda</taxon>
        <taxon>Hexapoda</taxon>
        <taxon>Insecta</taxon>
        <taxon>Pterygota</taxon>
        <taxon>Neoptera</taxon>
        <taxon>Paraneoptera</taxon>
        <taxon>Thysanoptera</taxon>
        <taxon>Terebrantia</taxon>
        <taxon>Thripoidea</taxon>
        <taxon>Thripidae</taxon>
        <taxon>Frankliniella</taxon>
    </lineage>
</organism>
<accession>A0AAE1LF41</accession>
<dbReference type="PRINTS" id="PR00722">
    <property type="entry name" value="CHYMOTRYPSIN"/>
</dbReference>
<keyword evidence="1 7" id="KW-0645">Protease</keyword>
<dbReference type="GO" id="GO:0006508">
    <property type="term" value="P:proteolysis"/>
    <property type="evidence" value="ECO:0007669"/>
    <property type="project" value="UniProtKB-KW"/>
</dbReference>
<feature type="region of interest" description="Disordered" evidence="8">
    <location>
        <begin position="266"/>
        <end position="289"/>
    </location>
</feature>
<evidence type="ECO:0000256" key="7">
    <source>
        <dbReference type="RuleBase" id="RU363034"/>
    </source>
</evidence>
<dbReference type="InterPro" id="IPR033116">
    <property type="entry name" value="TRYPSIN_SER"/>
</dbReference>
<dbReference type="AlphaFoldDB" id="A0AAE1LF41"/>
<dbReference type="InterPro" id="IPR043504">
    <property type="entry name" value="Peptidase_S1_PA_chymotrypsin"/>
</dbReference>
<sequence length="736" mass="77271">MTGSGPPGPPEQLDLQQDLQWDLQRDLQDAGVVANRRGSRRTGASRRSRLQAVGGGPGGPGGRALTVGRDFMPDDTLWSPPLASAAEPPPPPPPGRGAAPAESRSIGGGAGHHSQSLVPEAAAAPAAPVAAPEVVVVVHEKDGPTADKAAHRPRPQRQAALQSWWDAVAGAAGVGGGGGGGGGDAFPQSRSPEGLPRAEAGRDLFGPDRRQTLATISETLGAINTVGRYIVNYTRGNSSGSGAGGGGGGGGLGGGGLGLATTLLGTPTVLSDGTEDTDQRRPGRSEDLPTAIYTISKNVLGRNVTDQIAPLVRVVGAPLVTMTTGKVVTADRPGPTILRPVSASTQLAPVSSAAPAPAPGPAPAAAAEDGREPPGGVRPCTTPDGGAGVCDDLSTCPQLLLDLANLRQSICFKSLFVPGVCCPAGRPQDASTQRPYRPQLVYTTTSTTTRRPPILVATTAATTTVAPSFTASLLDDWDPEDCGQPEVPKFRVVGGDEALPGRWPWMAAIFLHGPRRTEFWCGGSLISSKHVLTAAHCTRDTRQRPFAARQFTVRLGDVDLKREDEPSSPVTHQVVEVRAHPQFSRVGFYNDIAVLVLDRPVRRSKYVIPLCLPTARMRTDTFAGARPTVVGWGTTYYGGKESTVQRQAELPVWRNEDCNRAYFQPITENFICAGYSEGGKDACQGDSGGPLMLKREGHWYQVGIVSFGNKCGEPGYPGVYTRVTQYHDWIRDNTLN</sequence>
<dbReference type="InterPro" id="IPR001254">
    <property type="entry name" value="Trypsin_dom"/>
</dbReference>
<evidence type="ECO:0000256" key="4">
    <source>
        <dbReference type="ARBA" id="ARBA00022825"/>
    </source>
</evidence>
<dbReference type="InterPro" id="IPR009003">
    <property type="entry name" value="Peptidase_S1_PA"/>
</dbReference>
<evidence type="ECO:0000256" key="2">
    <source>
        <dbReference type="ARBA" id="ARBA00022729"/>
    </source>
</evidence>
<keyword evidence="12" id="KW-1185">Reference proteome</keyword>
<name>A0AAE1LF41_9NEOP</name>
<evidence type="ECO:0000256" key="8">
    <source>
        <dbReference type="SAM" id="MobiDB-lite"/>
    </source>
</evidence>
<keyword evidence="4 7" id="KW-0720">Serine protease</keyword>
<evidence type="ECO:0000256" key="6">
    <source>
        <dbReference type="ARBA" id="ARBA00024195"/>
    </source>
</evidence>
<dbReference type="GO" id="GO:0004252">
    <property type="term" value="F:serine-type endopeptidase activity"/>
    <property type="evidence" value="ECO:0007669"/>
    <property type="project" value="InterPro"/>
</dbReference>
<evidence type="ECO:0000313" key="11">
    <source>
        <dbReference type="EMBL" id="KAK3917343.1"/>
    </source>
</evidence>
<keyword evidence="3 7" id="KW-0378">Hydrolase</keyword>
<dbReference type="PROSITE" id="PS51888">
    <property type="entry name" value="CLIP"/>
    <property type="match status" value="1"/>
</dbReference>
<dbReference type="EMBL" id="JAHWGI010000723">
    <property type="protein sequence ID" value="KAK3917343.1"/>
    <property type="molecule type" value="Genomic_DNA"/>
</dbReference>
<evidence type="ECO:0000256" key="5">
    <source>
        <dbReference type="ARBA" id="ARBA00023157"/>
    </source>
</evidence>
<dbReference type="InterPro" id="IPR018114">
    <property type="entry name" value="TRYPSIN_HIS"/>
</dbReference>
<dbReference type="SUPFAM" id="SSF50494">
    <property type="entry name" value="Trypsin-like serine proteases"/>
    <property type="match status" value="1"/>
</dbReference>
<reference evidence="11" key="2">
    <citation type="journal article" date="2023" name="BMC Genomics">
        <title>Pest status, molecular evolution, and epigenetic factors derived from the genome assembly of Frankliniella fusca, a thysanopteran phytovirus vector.</title>
        <authorList>
            <person name="Catto M.A."/>
            <person name="Labadie P.E."/>
            <person name="Jacobson A.L."/>
            <person name="Kennedy G.G."/>
            <person name="Srinivasan R."/>
            <person name="Hunt B.G."/>
        </authorList>
    </citation>
    <scope>NUCLEOTIDE SEQUENCE</scope>
    <source>
        <strain evidence="11">PL_HMW_Pooled</strain>
    </source>
</reference>
<dbReference type="PROSITE" id="PS00134">
    <property type="entry name" value="TRYPSIN_HIS"/>
    <property type="match status" value="1"/>
</dbReference>
<feature type="domain" description="Peptidase S1" evidence="9">
    <location>
        <begin position="492"/>
        <end position="735"/>
    </location>
</feature>